<evidence type="ECO:0000256" key="5">
    <source>
        <dbReference type="ARBA" id="ARBA00023136"/>
    </source>
</evidence>
<feature type="transmembrane region" description="Helical" evidence="7">
    <location>
        <begin position="139"/>
        <end position="157"/>
    </location>
</feature>
<evidence type="ECO:0000256" key="6">
    <source>
        <dbReference type="SAM" id="MobiDB-lite"/>
    </source>
</evidence>
<comment type="subcellular location">
    <subcellularLocation>
        <location evidence="1">Membrane</location>
        <topology evidence="1">Multi-pass membrane protein</topology>
    </subcellularLocation>
</comment>
<accession>A0A1Q3F8U2</accession>
<sequence length="469" mass="52805">MTVTNRRIPRLTNHRLPQQHFQHQAAAGPGGGGGGAAGGGGGIGNNLGGVGVANEDHGGGGAMNGDEDGQFSFGTPFPKHVPFPPHVDHSSELVNEFLIFGFTIIASATQFLHLYRTVWWLPNSYTRQAVNFYLIDWDLAIFIYVMASRRLLFCCILKLIDLNCPEAYAAICKRIAKFVFLACVLISFVGCGIQIFQKNSYLYLFCLSYPFVLYLTIFGFNLEQFLRTIVDTEANCINGMPVHSCSSNAISVRSEVEALKSDFNNRFKQIIFTSVLNAYYSGFVPCVLVPKHLYYDIFWVTQHLGFIFIGGFTMCVAYCFPVRYCDVFHRAALHLGQWNRVTHRTHHPPPYAWSKSTIFPYGAYVRHLGEIYRASGYCTSAVPANNSHIRFYVIFKNPALIYMVLFGIQIVLVVVQLLILMASREWHNLISIGFLLLANYFTLFKIARDYLIAKRIYAGESTGDKFKTN</sequence>
<name>A0A1Q3F8U2_CULTA</name>
<evidence type="ECO:0000256" key="1">
    <source>
        <dbReference type="ARBA" id="ARBA00004141"/>
    </source>
</evidence>
<keyword evidence="5 7" id="KW-0472">Membrane</keyword>
<evidence type="ECO:0000256" key="3">
    <source>
        <dbReference type="ARBA" id="ARBA00022692"/>
    </source>
</evidence>
<evidence type="ECO:0000256" key="4">
    <source>
        <dbReference type="ARBA" id="ARBA00022989"/>
    </source>
</evidence>
<feature type="transmembrane region" description="Helical" evidence="7">
    <location>
        <begin position="426"/>
        <end position="447"/>
    </location>
</feature>
<comment type="similarity">
    <text evidence="2">Belongs to the TMEM39 family.</text>
</comment>
<feature type="transmembrane region" description="Helical" evidence="7">
    <location>
        <begin position="202"/>
        <end position="222"/>
    </location>
</feature>
<feature type="transmembrane region" description="Helical" evidence="7">
    <location>
        <begin position="399"/>
        <end position="420"/>
    </location>
</feature>
<dbReference type="PANTHER" id="PTHR12995:SF4">
    <property type="entry name" value="FI21814P1"/>
    <property type="match status" value="1"/>
</dbReference>
<dbReference type="PANTHER" id="PTHR12995">
    <property type="entry name" value="FI21814P1"/>
    <property type="match status" value="1"/>
</dbReference>
<organism evidence="8">
    <name type="scientific">Culex tarsalis</name>
    <name type="common">Encephalitis mosquito</name>
    <dbReference type="NCBI Taxonomy" id="7177"/>
    <lineage>
        <taxon>Eukaryota</taxon>
        <taxon>Metazoa</taxon>
        <taxon>Ecdysozoa</taxon>
        <taxon>Arthropoda</taxon>
        <taxon>Hexapoda</taxon>
        <taxon>Insecta</taxon>
        <taxon>Pterygota</taxon>
        <taxon>Neoptera</taxon>
        <taxon>Endopterygota</taxon>
        <taxon>Diptera</taxon>
        <taxon>Nematocera</taxon>
        <taxon>Culicoidea</taxon>
        <taxon>Culicidae</taxon>
        <taxon>Culicinae</taxon>
        <taxon>Culicini</taxon>
        <taxon>Culex</taxon>
        <taxon>Culex</taxon>
    </lineage>
</organism>
<feature type="transmembrane region" description="Helical" evidence="7">
    <location>
        <begin position="178"/>
        <end position="196"/>
    </location>
</feature>
<dbReference type="GO" id="GO:0016020">
    <property type="term" value="C:membrane"/>
    <property type="evidence" value="ECO:0007669"/>
    <property type="project" value="UniProtKB-SubCell"/>
</dbReference>
<evidence type="ECO:0000256" key="7">
    <source>
        <dbReference type="SAM" id="Phobius"/>
    </source>
</evidence>
<dbReference type="InterPro" id="IPR019397">
    <property type="entry name" value="Uncharacterised_TMEM39"/>
</dbReference>
<dbReference type="Pfam" id="PF10271">
    <property type="entry name" value="Tmp39"/>
    <property type="match status" value="1"/>
</dbReference>
<feature type="compositionally biased region" description="Gly residues" evidence="6">
    <location>
        <begin position="28"/>
        <end position="39"/>
    </location>
</feature>
<dbReference type="EMBL" id="GFDL01011079">
    <property type="protein sequence ID" value="JAV23966.1"/>
    <property type="molecule type" value="Transcribed_RNA"/>
</dbReference>
<feature type="transmembrane region" description="Helical" evidence="7">
    <location>
        <begin position="270"/>
        <end position="291"/>
    </location>
</feature>
<feature type="transmembrane region" description="Helical" evidence="7">
    <location>
        <begin position="97"/>
        <end position="119"/>
    </location>
</feature>
<keyword evidence="3 7" id="KW-0812">Transmembrane</keyword>
<evidence type="ECO:0000313" key="8">
    <source>
        <dbReference type="EMBL" id="JAV23966.1"/>
    </source>
</evidence>
<keyword evidence="4 7" id="KW-1133">Transmembrane helix</keyword>
<evidence type="ECO:0000256" key="2">
    <source>
        <dbReference type="ARBA" id="ARBA00010737"/>
    </source>
</evidence>
<feature type="region of interest" description="Disordered" evidence="6">
    <location>
        <begin position="1"/>
        <end position="39"/>
    </location>
</feature>
<proteinExistence type="inferred from homology"/>
<reference evidence="8" key="1">
    <citation type="submission" date="2017-01" db="EMBL/GenBank/DDBJ databases">
        <title>A deep insight into the sialotranscriptome of adult male and female Cluex tarsalis mosquitoes.</title>
        <authorList>
            <person name="Ribeiro J.M."/>
            <person name="Moreira F."/>
            <person name="Bernard K.A."/>
            <person name="Calvo E."/>
        </authorList>
    </citation>
    <scope>NUCLEOTIDE SEQUENCE</scope>
    <source>
        <strain evidence="8">Kern County</strain>
        <tissue evidence="8">Salivary glands</tissue>
    </source>
</reference>
<dbReference type="AlphaFoldDB" id="A0A1Q3F8U2"/>
<feature type="transmembrane region" description="Helical" evidence="7">
    <location>
        <begin position="297"/>
        <end position="320"/>
    </location>
</feature>
<protein>
    <submittedName>
        <fullName evidence="8">Putative conserved plasma membrane protein</fullName>
    </submittedName>
</protein>